<organism evidence="2 3">
    <name type="scientific">Lojkania enalia</name>
    <dbReference type="NCBI Taxonomy" id="147567"/>
    <lineage>
        <taxon>Eukaryota</taxon>
        <taxon>Fungi</taxon>
        <taxon>Dikarya</taxon>
        <taxon>Ascomycota</taxon>
        <taxon>Pezizomycotina</taxon>
        <taxon>Dothideomycetes</taxon>
        <taxon>Pleosporomycetidae</taxon>
        <taxon>Pleosporales</taxon>
        <taxon>Pleosporales incertae sedis</taxon>
        <taxon>Lojkania</taxon>
    </lineage>
</organism>
<protein>
    <recommendedName>
        <fullName evidence="1">N-acetyltransferase domain-containing protein</fullName>
    </recommendedName>
</protein>
<dbReference type="AlphaFoldDB" id="A0A9P4KG73"/>
<dbReference type="Pfam" id="PF00583">
    <property type="entry name" value="Acetyltransf_1"/>
    <property type="match status" value="1"/>
</dbReference>
<name>A0A9P4KG73_9PLEO</name>
<evidence type="ECO:0000313" key="2">
    <source>
        <dbReference type="EMBL" id="KAF2267108.1"/>
    </source>
</evidence>
<proteinExistence type="predicted"/>
<dbReference type="SUPFAM" id="SSF55729">
    <property type="entry name" value="Acyl-CoA N-acyltransferases (Nat)"/>
    <property type="match status" value="1"/>
</dbReference>
<accession>A0A9P4KG73</accession>
<evidence type="ECO:0000313" key="3">
    <source>
        <dbReference type="Proteomes" id="UP000800093"/>
    </source>
</evidence>
<keyword evidence="3" id="KW-1185">Reference proteome</keyword>
<dbReference type="InterPro" id="IPR050276">
    <property type="entry name" value="MshD_Acetyltransferase"/>
</dbReference>
<dbReference type="InterPro" id="IPR016181">
    <property type="entry name" value="Acyl_CoA_acyltransferase"/>
</dbReference>
<dbReference type="PROSITE" id="PS51186">
    <property type="entry name" value="GNAT"/>
    <property type="match status" value="1"/>
</dbReference>
<dbReference type="CDD" id="cd04301">
    <property type="entry name" value="NAT_SF"/>
    <property type="match status" value="1"/>
</dbReference>
<dbReference type="GO" id="GO:0016747">
    <property type="term" value="F:acyltransferase activity, transferring groups other than amino-acyl groups"/>
    <property type="evidence" value="ECO:0007669"/>
    <property type="project" value="InterPro"/>
</dbReference>
<dbReference type="Gene3D" id="3.40.630.30">
    <property type="match status" value="1"/>
</dbReference>
<dbReference type="PANTHER" id="PTHR43617">
    <property type="entry name" value="L-AMINO ACID N-ACETYLTRANSFERASE"/>
    <property type="match status" value="1"/>
</dbReference>
<dbReference type="OrthoDB" id="41532at2759"/>
<dbReference type="PANTHER" id="PTHR43617:SF20">
    <property type="entry name" value="N-ALPHA-ACETYLTRANSFERASE RIMI"/>
    <property type="match status" value="1"/>
</dbReference>
<evidence type="ECO:0000259" key="1">
    <source>
        <dbReference type="PROSITE" id="PS51186"/>
    </source>
</evidence>
<dbReference type="EMBL" id="ML986594">
    <property type="protein sequence ID" value="KAF2267108.1"/>
    <property type="molecule type" value="Genomic_DNA"/>
</dbReference>
<reference evidence="3" key="1">
    <citation type="journal article" date="2020" name="Stud. Mycol.">
        <title>101 Dothideomycetes genomes: A test case for predicting lifestyles and emergence of pathogens.</title>
        <authorList>
            <person name="Haridas S."/>
            <person name="Albert R."/>
            <person name="Binder M."/>
            <person name="Bloem J."/>
            <person name="LaButti K."/>
            <person name="Salamov A."/>
            <person name="Andreopoulos B."/>
            <person name="Baker S."/>
            <person name="Barry K."/>
            <person name="Bills G."/>
            <person name="Bluhm B."/>
            <person name="Cannon C."/>
            <person name="Castanera R."/>
            <person name="Culley D."/>
            <person name="Daum C."/>
            <person name="Ezra D."/>
            <person name="Gonzalez J."/>
            <person name="Henrissat B."/>
            <person name="Kuo A."/>
            <person name="Liang C."/>
            <person name="Lipzen A."/>
            <person name="Lutzoni F."/>
            <person name="Magnuson J."/>
            <person name="Mondo S."/>
            <person name="Nolan M."/>
            <person name="Ohm R."/>
            <person name="Pangilinan J."/>
            <person name="Park H.-J."/>
            <person name="Ramirez L."/>
            <person name="Alfaro M."/>
            <person name="Sun H."/>
            <person name="Tritt A."/>
            <person name="Yoshinaga Y."/>
            <person name="Zwiers L.-H."/>
            <person name="Turgeon B."/>
            <person name="Goodwin S."/>
            <person name="Spatafora J."/>
            <person name="Crous P."/>
            <person name="Grigoriev I."/>
        </authorList>
    </citation>
    <scope>NUCLEOTIDE SEQUENCE [LARGE SCALE GENOMIC DNA]</scope>
    <source>
        <strain evidence="3">CBS 304.66</strain>
    </source>
</reference>
<sequence>MSPTYIVTLLPKSHPDPAIWSRIIAHQKDFRLRSLQISPESFSSSYEREEQFSDKDWEARLQNPLAYTFIILKCSKTETETNKTVDLTDIVDGEWVGMGVLAGPMGDLPGNMREMADEERCTEFEISGVFVLPGARNLGLGKSLVEATVEHGKSLGKQRGASEVLVKVSAASTNVQALKLYERLGFSVIASDQTDSEEAPDTVVMQWRLQI</sequence>
<comment type="caution">
    <text evidence="2">The sequence shown here is derived from an EMBL/GenBank/DDBJ whole genome shotgun (WGS) entry which is preliminary data.</text>
</comment>
<dbReference type="Proteomes" id="UP000800093">
    <property type="component" value="Unassembled WGS sequence"/>
</dbReference>
<gene>
    <name evidence="2" type="ORF">CC78DRAFT_531186</name>
</gene>
<dbReference type="InterPro" id="IPR000182">
    <property type="entry name" value="GNAT_dom"/>
</dbReference>
<feature type="domain" description="N-acetyltransferase" evidence="1">
    <location>
        <begin position="30"/>
        <end position="210"/>
    </location>
</feature>